<dbReference type="InterPro" id="IPR011530">
    <property type="entry name" value="rRNA_adenine_dimethylase"/>
</dbReference>
<evidence type="ECO:0000256" key="6">
    <source>
        <dbReference type="ARBA" id="ARBA00022884"/>
    </source>
</evidence>
<gene>
    <name evidence="7 10" type="primary">rsmA</name>
    <name evidence="7" type="synonym">ksgA</name>
    <name evidence="10" type="ORF">DSM104329_01021</name>
</gene>
<keyword evidence="3 7" id="KW-0489">Methyltransferase</keyword>
<dbReference type="PANTHER" id="PTHR11727">
    <property type="entry name" value="DIMETHYLADENOSINE TRANSFERASE"/>
    <property type="match status" value="1"/>
</dbReference>
<dbReference type="SUPFAM" id="SSF53335">
    <property type="entry name" value="S-adenosyl-L-methionine-dependent methyltransferases"/>
    <property type="match status" value="1"/>
</dbReference>
<dbReference type="InterPro" id="IPR001737">
    <property type="entry name" value="KsgA/Erm"/>
</dbReference>
<evidence type="ECO:0000256" key="1">
    <source>
        <dbReference type="ARBA" id="ARBA00022490"/>
    </source>
</evidence>
<feature type="domain" description="Ribosomal RNA adenine methylase transferase N-terminal" evidence="9">
    <location>
        <begin position="35"/>
        <end position="204"/>
    </location>
</feature>
<reference evidence="10" key="1">
    <citation type="journal article" date="2022" name="Int. J. Syst. Evol. Microbiol.">
        <title>Pseudomonas aegrilactucae sp. nov. and Pseudomonas morbosilactucae sp. nov., pathogens causing bacterial rot of lettuce in Japan.</title>
        <authorList>
            <person name="Sawada H."/>
            <person name="Fujikawa T."/>
            <person name="Satou M."/>
        </authorList>
    </citation>
    <scope>NUCLEOTIDE SEQUENCE</scope>
    <source>
        <strain evidence="10">0166_1</strain>
    </source>
</reference>
<dbReference type="InterPro" id="IPR020596">
    <property type="entry name" value="rRNA_Ade_Mease_Trfase_CS"/>
</dbReference>
<protein>
    <recommendedName>
        <fullName evidence="7">Ribosomal RNA small subunit methyltransferase A</fullName>
        <ecNumber evidence="7">2.1.1.182</ecNumber>
    </recommendedName>
    <alternativeName>
        <fullName evidence="7">16S rRNA (adenine(1518)-N(6)/adenine(1519)-N(6))-dimethyltransferase</fullName>
    </alternativeName>
    <alternativeName>
        <fullName evidence="7">16S rRNA dimethyladenosine transferase</fullName>
    </alternativeName>
    <alternativeName>
        <fullName evidence="7">16S rRNA dimethylase</fullName>
    </alternativeName>
    <alternativeName>
        <fullName evidence="7">S-adenosylmethionine-6-N', N'-adenosyl(rRNA) dimethyltransferase</fullName>
    </alternativeName>
</protein>
<dbReference type="GO" id="GO:0003723">
    <property type="term" value="F:RNA binding"/>
    <property type="evidence" value="ECO:0007669"/>
    <property type="project" value="UniProtKB-UniRule"/>
</dbReference>
<evidence type="ECO:0000313" key="11">
    <source>
        <dbReference type="Proteomes" id="UP001162834"/>
    </source>
</evidence>
<dbReference type="Pfam" id="PF00398">
    <property type="entry name" value="RrnaAD"/>
    <property type="match status" value="1"/>
</dbReference>
<dbReference type="HAMAP" id="MF_00607">
    <property type="entry name" value="16SrRNA_methyltr_A"/>
    <property type="match status" value="1"/>
</dbReference>
<comment type="similarity">
    <text evidence="7">Belongs to the class I-like SAM-binding methyltransferase superfamily. rRNA adenine N(6)-methyltransferase family. RsmA subfamily.</text>
</comment>
<dbReference type="CDD" id="cd02440">
    <property type="entry name" value="AdoMet_MTases"/>
    <property type="match status" value="1"/>
</dbReference>
<dbReference type="GO" id="GO:0052908">
    <property type="term" value="F:16S rRNA (adenine(1518)-N(6)/adenine(1519)-N(6))-dimethyltransferase activity"/>
    <property type="evidence" value="ECO:0007669"/>
    <property type="project" value="UniProtKB-EC"/>
</dbReference>
<dbReference type="NCBIfam" id="TIGR00755">
    <property type="entry name" value="ksgA"/>
    <property type="match status" value="1"/>
</dbReference>
<organism evidence="10 11">
    <name type="scientific">Capillimicrobium parvum</name>
    <dbReference type="NCBI Taxonomy" id="2884022"/>
    <lineage>
        <taxon>Bacteria</taxon>
        <taxon>Bacillati</taxon>
        <taxon>Actinomycetota</taxon>
        <taxon>Thermoleophilia</taxon>
        <taxon>Solirubrobacterales</taxon>
        <taxon>Capillimicrobiaceae</taxon>
        <taxon>Capillimicrobium</taxon>
    </lineage>
</organism>
<evidence type="ECO:0000256" key="2">
    <source>
        <dbReference type="ARBA" id="ARBA00022552"/>
    </source>
</evidence>
<dbReference type="Proteomes" id="UP001162834">
    <property type="component" value="Chromosome"/>
</dbReference>
<keyword evidence="6 7" id="KW-0694">RNA-binding</keyword>
<dbReference type="InterPro" id="IPR023165">
    <property type="entry name" value="rRNA_Ade_diMease-like_C"/>
</dbReference>
<comment type="subcellular location">
    <subcellularLocation>
        <location evidence="7">Cytoplasm</location>
    </subcellularLocation>
</comment>
<evidence type="ECO:0000256" key="5">
    <source>
        <dbReference type="ARBA" id="ARBA00022691"/>
    </source>
</evidence>
<proteinExistence type="inferred from homology"/>
<evidence type="ECO:0000313" key="10">
    <source>
        <dbReference type="EMBL" id="UGS34642.1"/>
    </source>
</evidence>
<sequence length="294" mass="31012">MSAELPSQPSLRRLKQFGVRPNRELGQNFLVDSNILGVIERAAELGPGDVCLEIGGGLGVLSEHLAERAAHVHVIEVDRSLEPALRDALDPHPNATLHFGDAMTLDLGALDPPPTKVVANLPYGIAASALLRTIEELPHAELWVAMAQKEVGERLAAAPGSAAYGIPSVIAQLAADVRVLRGVSRRVFHPVPNVDSVLVLARRTGPAAAPELRVLVQQAFAHRRKALARSLSLAAGAPPGIRDRARAALESLGFPADARAERLAPADFRALYETLAAGGPTTAAHTPTTDDGPQ</sequence>
<dbReference type="RefSeq" id="WP_259314306.1">
    <property type="nucleotide sequence ID" value="NZ_CP087164.1"/>
</dbReference>
<evidence type="ECO:0000256" key="4">
    <source>
        <dbReference type="ARBA" id="ARBA00022679"/>
    </source>
</evidence>
<keyword evidence="1 7" id="KW-0963">Cytoplasm</keyword>
<evidence type="ECO:0000256" key="7">
    <source>
        <dbReference type="HAMAP-Rule" id="MF_00607"/>
    </source>
</evidence>
<comment type="function">
    <text evidence="7">Specifically dimethylates two adjacent adenosines (A1518 and A1519) in the loop of a conserved hairpin near the 3'-end of 16S rRNA in the 30S particle. May play a critical role in biogenesis of 30S subunits.</text>
</comment>
<dbReference type="GO" id="GO:0005829">
    <property type="term" value="C:cytosol"/>
    <property type="evidence" value="ECO:0007669"/>
    <property type="project" value="TreeGrafter"/>
</dbReference>
<dbReference type="KEGG" id="sbae:DSM104329_01021"/>
<dbReference type="EMBL" id="CP087164">
    <property type="protein sequence ID" value="UGS34642.1"/>
    <property type="molecule type" value="Genomic_DNA"/>
</dbReference>
<feature type="binding site" evidence="7 8">
    <location>
        <position position="76"/>
    </location>
    <ligand>
        <name>S-adenosyl-L-methionine</name>
        <dbReference type="ChEBI" id="CHEBI:59789"/>
    </ligand>
</feature>
<dbReference type="PROSITE" id="PS51689">
    <property type="entry name" value="SAM_RNA_A_N6_MT"/>
    <property type="match status" value="1"/>
</dbReference>
<feature type="binding site" evidence="7 8">
    <location>
        <position position="55"/>
    </location>
    <ligand>
        <name>S-adenosyl-L-methionine</name>
        <dbReference type="ChEBI" id="CHEBI:59789"/>
    </ligand>
</feature>
<dbReference type="SMART" id="SM00650">
    <property type="entry name" value="rADc"/>
    <property type="match status" value="1"/>
</dbReference>
<keyword evidence="2 7" id="KW-0698">rRNA processing</keyword>
<keyword evidence="4 7" id="KW-0808">Transferase</keyword>
<comment type="catalytic activity">
    <reaction evidence="7">
        <text>adenosine(1518)/adenosine(1519) in 16S rRNA + 4 S-adenosyl-L-methionine = N(6)-dimethyladenosine(1518)/N(6)-dimethyladenosine(1519) in 16S rRNA + 4 S-adenosyl-L-homocysteine + 4 H(+)</text>
        <dbReference type="Rhea" id="RHEA:19609"/>
        <dbReference type="Rhea" id="RHEA-COMP:10232"/>
        <dbReference type="Rhea" id="RHEA-COMP:10233"/>
        <dbReference type="ChEBI" id="CHEBI:15378"/>
        <dbReference type="ChEBI" id="CHEBI:57856"/>
        <dbReference type="ChEBI" id="CHEBI:59789"/>
        <dbReference type="ChEBI" id="CHEBI:74411"/>
        <dbReference type="ChEBI" id="CHEBI:74493"/>
        <dbReference type="EC" id="2.1.1.182"/>
    </reaction>
</comment>
<feature type="binding site" evidence="7 8">
    <location>
        <position position="28"/>
    </location>
    <ligand>
        <name>S-adenosyl-L-methionine</name>
        <dbReference type="ChEBI" id="CHEBI:59789"/>
    </ligand>
</feature>
<dbReference type="EC" id="2.1.1.182" evidence="7"/>
<evidence type="ECO:0000256" key="8">
    <source>
        <dbReference type="PROSITE-ProRule" id="PRU01026"/>
    </source>
</evidence>
<dbReference type="Gene3D" id="1.10.8.100">
    <property type="entry name" value="Ribosomal RNA adenine dimethylase-like, domain 2"/>
    <property type="match status" value="1"/>
</dbReference>
<dbReference type="InterPro" id="IPR020598">
    <property type="entry name" value="rRNA_Ade_methylase_Trfase_N"/>
</dbReference>
<dbReference type="Gene3D" id="3.40.50.150">
    <property type="entry name" value="Vaccinia Virus protein VP39"/>
    <property type="match status" value="1"/>
</dbReference>
<keyword evidence="11" id="KW-1185">Reference proteome</keyword>
<feature type="binding site" evidence="7 8">
    <location>
        <position position="101"/>
    </location>
    <ligand>
        <name>S-adenosyl-L-methionine</name>
        <dbReference type="ChEBI" id="CHEBI:59789"/>
    </ligand>
</feature>
<accession>A0A9E6XVP6</accession>
<keyword evidence="5 7" id="KW-0949">S-adenosyl-L-methionine</keyword>
<feature type="binding site" evidence="7 8">
    <location>
        <position position="30"/>
    </location>
    <ligand>
        <name>S-adenosyl-L-methionine</name>
        <dbReference type="ChEBI" id="CHEBI:59789"/>
    </ligand>
</feature>
<name>A0A9E6XVP6_9ACTN</name>
<dbReference type="PANTHER" id="PTHR11727:SF7">
    <property type="entry name" value="DIMETHYLADENOSINE TRANSFERASE-RELATED"/>
    <property type="match status" value="1"/>
</dbReference>
<dbReference type="PROSITE" id="PS01131">
    <property type="entry name" value="RRNA_A_DIMETH"/>
    <property type="match status" value="1"/>
</dbReference>
<evidence type="ECO:0000256" key="3">
    <source>
        <dbReference type="ARBA" id="ARBA00022603"/>
    </source>
</evidence>
<evidence type="ECO:0000259" key="9">
    <source>
        <dbReference type="SMART" id="SM00650"/>
    </source>
</evidence>
<dbReference type="AlphaFoldDB" id="A0A9E6XVP6"/>
<dbReference type="InterPro" id="IPR029063">
    <property type="entry name" value="SAM-dependent_MTases_sf"/>
</dbReference>
<feature type="binding site" evidence="7 8">
    <location>
        <position position="120"/>
    </location>
    <ligand>
        <name>S-adenosyl-L-methionine</name>
        <dbReference type="ChEBI" id="CHEBI:59789"/>
    </ligand>
</feature>